<sequence length="226" mass="24911">MPFETNQLVNDQTRTFKDMLNALKAGFWVTLPCIVVSYDSDKVTITAQPTIRIPMRKEDGTISMEEIPVLQDVPVMFTRGGGCVITHPINKGDECLVVFADRCIDLWWQNGGIQNPFDNRKHDLSDGFALFAPQSQPNRVKNISTEALQIRTEDGGAFIELNPVTNEINMKAAKVKIDADVEITKRLTVTGLIKSLTDVVAKTVSLLSHLTTGVRSGPDTSGPPEQ</sequence>
<dbReference type="Gene3D" id="2.40.50.230">
    <property type="entry name" value="Gp5 N-terminal domain"/>
    <property type="match status" value="1"/>
</dbReference>
<dbReference type="AlphaFoldDB" id="N9NDE1"/>
<dbReference type="PATRIC" id="fig|1217705.3.peg.690"/>
<dbReference type="STRING" id="1217705.F900_00725"/>
<dbReference type="EMBL" id="APRP01000011">
    <property type="protein sequence ID" value="ENX03631.1"/>
    <property type="molecule type" value="Genomic_DNA"/>
</dbReference>
<evidence type="ECO:0000313" key="2">
    <source>
        <dbReference type="EMBL" id="ENX03631.1"/>
    </source>
</evidence>
<feature type="domain" description="Phage protein Gp138 N-terminal" evidence="1">
    <location>
        <begin position="31"/>
        <end position="130"/>
    </location>
</feature>
<dbReference type="InterPro" id="IPR037026">
    <property type="entry name" value="Vgr_OB-fold_dom_sf"/>
</dbReference>
<reference evidence="2 3" key="1">
    <citation type="submission" date="2013-02" db="EMBL/GenBank/DDBJ databases">
        <title>The Genome Sequence of Acinetobacter sp. ANC 3862.</title>
        <authorList>
            <consortium name="The Broad Institute Genome Sequencing Platform"/>
            <consortium name="The Broad Institute Genome Sequencing Center for Infectious Disease"/>
            <person name="Cerqueira G."/>
            <person name="Feldgarden M."/>
            <person name="Courvalin P."/>
            <person name="Perichon B."/>
            <person name="Grillot-Courvalin C."/>
            <person name="Clermont D."/>
            <person name="Rocha E."/>
            <person name="Yoon E.-J."/>
            <person name="Nemec A."/>
            <person name="Walker B."/>
            <person name="Young S.K."/>
            <person name="Zeng Q."/>
            <person name="Gargeya S."/>
            <person name="Fitzgerald M."/>
            <person name="Haas B."/>
            <person name="Abouelleil A."/>
            <person name="Alvarado L."/>
            <person name="Arachchi H.M."/>
            <person name="Berlin A.M."/>
            <person name="Chapman S.B."/>
            <person name="Dewar J."/>
            <person name="Goldberg J."/>
            <person name="Griggs A."/>
            <person name="Gujja S."/>
            <person name="Hansen M."/>
            <person name="Howarth C."/>
            <person name="Imamovic A."/>
            <person name="Larimer J."/>
            <person name="McCowan C."/>
            <person name="Murphy C."/>
            <person name="Neiman D."/>
            <person name="Pearson M."/>
            <person name="Priest M."/>
            <person name="Roberts A."/>
            <person name="Saif S."/>
            <person name="Shea T."/>
            <person name="Sisk P."/>
            <person name="Sykes S."/>
            <person name="Wortman J."/>
            <person name="Nusbaum C."/>
            <person name="Birren B."/>
        </authorList>
    </citation>
    <scope>NUCLEOTIDE SEQUENCE [LARGE SCALE GENOMIC DNA]</scope>
    <source>
        <strain evidence="2 3">ANC 3862</strain>
    </source>
</reference>
<dbReference type="Proteomes" id="UP000013248">
    <property type="component" value="Unassembled WGS sequence"/>
</dbReference>
<evidence type="ECO:0000313" key="3">
    <source>
        <dbReference type="Proteomes" id="UP000013248"/>
    </source>
</evidence>
<dbReference type="HOGENOM" id="CLU_098186_0_0_6"/>
<dbReference type="InterPro" id="IPR041599">
    <property type="entry name" value="Gp138_N"/>
</dbReference>
<name>N9NDE1_9GAMM</name>
<evidence type="ECO:0000259" key="1">
    <source>
        <dbReference type="Pfam" id="PF18352"/>
    </source>
</evidence>
<organism evidence="2 3">
    <name type="scientific">Acinetobacter modestus</name>
    <dbReference type="NCBI Taxonomy" id="1776740"/>
    <lineage>
        <taxon>Bacteria</taxon>
        <taxon>Pseudomonadati</taxon>
        <taxon>Pseudomonadota</taxon>
        <taxon>Gammaproteobacteria</taxon>
        <taxon>Moraxellales</taxon>
        <taxon>Moraxellaceae</taxon>
        <taxon>Acinetobacter</taxon>
    </lineage>
</organism>
<comment type="caution">
    <text evidence="2">The sequence shown here is derived from an EMBL/GenBank/DDBJ whole genome shotgun (WGS) entry which is preliminary data.</text>
</comment>
<dbReference type="eggNOG" id="COG4540">
    <property type="taxonomic scope" value="Bacteria"/>
</dbReference>
<accession>N9NDE1</accession>
<dbReference type="RefSeq" id="WP_005215189.1">
    <property type="nucleotide sequence ID" value="NZ_KB850089.1"/>
</dbReference>
<gene>
    <name evidence="2" type="ORF">F900_00725</name>
</gene>
<dbReference type="Pfam" id="PF18352">
    <property type="entry name" value="Gp138_N"/>
    <property type="match status" value="1"/>
</dbReference>
<proteinExistence type="predicted"/>
<protein>
    <recommendedName>
        <fullName evidence="1">Phage protein Gp138 N-terminal domain-containing protein</fullName>
    </recommendedName>
</protein>